<feature type="transmembrane region" description="Helical" evidence="1">
    <location>
        <begin position="67"/>
        <end position="85"/>
    </location>
</feature>
<dbReference type="PANTHER" id="PTHR43229">
    <property type="entry name" value="NODULATION PROTEIN J"/>
    <property type="match status" value="1"/>
</dbReference>
<feature type="transmembrane region" description="Helical" evidence="1">
    <location>
        <begin position="181"/>
        <end position="202"/>
    </location>
</feature>
<protein>
    <submittedName>
        <fullName evidence="2">ABC transporter permease</fullName>
    </submittedName>
</protein>
<feature type="transmembrane region" description="Helical" evidence="1">
    <location>
        <begin position="222"/>
        <end position="248"/>
    </location>
</feature>
<keyword evidence="1" id="KW-1133">Transmembrane helix</keyword>
<accession>A0A9J6R8K1</accession>
<keyword evidence="1" id="KW-0472">Membrane</keyword>
<dbReference type="Proteomes" id="UP001084197">
    <property type="component" value="Unassembled WGS sequence"/>
</dbReference>
<keyword evidence="1" id="KW-0812">Transmembrane</keyword>
<keyword evidence="3" id="KW-1185">Reference proteome</keyword>
<dbReference type="EMBL" id="JAPRAT010000001">
    <property type="protein sequence ID" value="MCZ0701686.1"/>
    <property type="molecule type" value="Genomic_DNA"/>
</dbReference>
<feature type="transmembrane region" description="Helical" evidence="1">
    <location>
        <begin position="106"/>
        <end position="129"/>
    </location>
</feature>
<evidence type="ECO:0000313" key="2">
    <source>
        <dbReference type="EMBL" id="MCZ0701686.1"/>
    </source>
</evidence>
<reference evidence="2" key="1">
    <citation type="submission" date="2022-11" db="EMBL/GenBank/DDBJ databases">
        <title>WGS of Natronobacillus azotifigens 24KS-1, an anaerobic diazotrophic haloalkaliphile from soda-rich habitats.</title>
        <authorList>
            <person name="Sorokin D.Y."/>
            <person name="Merkel A.Y."/>
        </authorList>
    </citation>
    <scope>NUCLEOTIDE SEQUENCE</scope>
    <source>
        <strain evidence="2">24KS-1</strain>
    </source>
</reference>
<dbReference type="RefSeq" id="WP_268778453.1">
    <property type="nucleotide sequence ID" value="NZ_JAPRAT010000001.1"/>
</dbReference>
<feature type="transmembrane region" description="Helical" evidence="1">
    <location>
        <begin position="141"/>
        <end position="169"/>
    </location>
</feature>
<sequence length="261" mass="29257">MEWIKSNLNLFKANFRKETIELRRYLPNTIAMLLTVYIIFMAMFAGIHSVGAPGTVDATIQNTIVNYIFWYLTITIVNGQGYEILTEATRGTFEQLGMSPSGIWRILSARLLAQGILTAAMMIVLLYLSMLTTGQSLNVDFVTIIPIFLLTCISMFGLSFIIAGLTVIVKQIQAFLQIFQFVLAALTFVSLSRAPFLVFFPITKGVDMIRAVMVEGLTLNELGFSNFLVLTTNALVYFIIGLATYLYCERYAMKKGLLAHY</sequence>
<proteinExistence type="predicted"/>
<evidence type="ECO:0000313" key="3">
    <source>
        <dbReference type="Proteomes" id="UP001084197"/>
    </source>
</evidence>
<feature type="transmembrane region" description="Helical" evidence="1">
    <location>
        <begin position="25"/>
        <end position="47"/>
    </location>
</feature>
<dbReference type="InterPro" id="IPR051784">
    <property type="entry name" value="Nod_factor_ABC_transporter"/>
</dbReference>
<dbReference type="PANTHER" id="PTHR43229:SF6">
    <property type="entry name" value="ABC-TYPE MULTIDRUG TRANSPORT SYSTEM, PERMEASE COMPONENT"/>
    <property type="match status" value="1"/>
</dbReference>
<gene>
    <name evidence="2" type="ORF">OWO01_00490</name>
</gene>
<name>A0A9J6R8K1_9BACI</name>
<evidence type="ECO:0000256" key="1">
    <source>
        <dbReference type="SAM" id="Phobius"/>
    </source>
</evidence>
<organism evidence="2 3">
    <name type="scientific">Natronobacillus azotifigens</name>
    <dbReference type="NCBI Taxonomy" id="472978"/>
    <lineage>
        <taxon>Bacteria</taxon>
        <taxon>Bacillati</taxon>
        <taxon>Bacillota</taxon>
        <taxon>Bacilli</taxon>
        <taxon>Bacillales</taxon>
        <taxon>Bacillaceae</taxon>
        <taxon>Natronobacillus</taxon>
    </lineage>
</organism>
<dbReference type="AlphaFoldDB" id="A0A9J6R8K1"/>
<comment type="caution">
    <text evidence="2">The sequence shown here is derived from an EMBL/GenBank/DDBJ whole genome shotgun (WGS) entry which is preliminary data.</text>
</comment>